<protein>
    <submittedName>
        <fullName evidence="1">Uncharacterized protein</fullName>
    </submittedName>
</protein>
<evidence type="ECO:0000313" key="2">
    <source>
        <dbReference type="Proteomes" id="UP001230649"/>
    </source>
</evidence>
<keyword evidence="2" id="KW-1185">Reference proteome</keyword>
<dbReference type="EMBL" id="JASBWS010000125">
    <property type="protein sequence ID" value="KAJ9095389.1"/>
    <property type="molecule type" value="Genomic_DNA"/>
</dbReference>
<proteinExistence type="predicted"/>
<name>A0ACC2V893_9TREE</name>
<reference evidence="1" key="1">
    <citation type="submission" date="2023-04" db="EMBL/GenBank/DDBJ databases">
        <title>Draft Genome sequencing of Naganishia species isolated from polar environments using Oxford Nanopore Technology.</title>
        <authorList>
            <person name="Leo P."/>
            <person name="Venkateswaran K."/>
        </authorList>
    </citation>
    <scope>NUCLEOTIDE SEQUENCE</scope>
    <source>
        <strain evidence="1">MNA-CCFEE 5262</strain>
    </source>
</reference>
<gene>
    <name evidence="1" type="ORF">QFC20_006671</name>
</gene>
<dbReference type="Proteomes" id="UP001230649">
    <property type="component" value="Unassembled WGS sequence"/>
</dbReference>
<organism evidence="1 2">
    <name type="scientific">Naganishia adeliensis</name>
    <dbReference type="NCBI Taxonomy" id="92952"/>
    <lineage>
        <taxon>Eukaryota</taxon>
        <taxon>Fungi</taxon>
        <taxon>Dikarya</taxon>
        <taxon>Basidiomycota</taxon>
        <taxon>Agaricomycotina</taxon>
        <taxon>Tremellomycetes</taxon>
        <taxon>Filobasidiales</taxon>
        <taxon>Filobasidiaceae</taxon>
        <taxon>Naganishia</taxon>
    </lineage>
</organism>
<evidence type="ECO:0000313" key="1">
    <source>
        <dbReference type="EMBL" id="KAJ9095389.1"/>
    </source>
</evidence>
<accession>A0ACC2V893</accession>
<comment type="caution">
    <text evidence="1">The sequence shown here is derived from an EMBL/GenBank/DDBJ whole genome shotgun (WGS) entry which is preliminary data.</text>
</comment>
<sequence>MVNSDKRGHDLIALTEQMMANVDFSATTLRQAGLAVINTAQLRLDQVQGFACRALRSVEIYTLKDESHKLALDAGRLIQPVELQEDYQSYWSSPILWGIKELVFKDDDIERFKNFFTLSFSLEPEDFDGFVRPRIDIKIITVYVALVGADKMLSCTMEHGSRYTQKRRDGSRVDQLLRNRRMAIGSHTSPLRLADDSIGTQPPLTTPQAGSFWGRGACGQWELTLSRGSLDKIMLDGLSEIEVWVAYQFQEGERVV</sequence>